<dbReference type="EMBL" id="CP042997">
    <property type="protein sequence ID" value="QEH34306.1"/>
    <property type="molecule type" value="Genomic_DNA"/>
</dbReference>
<dbReference type="PANTHER" id="PTHR30487">
    <property type="entry name" value="TYPE 4 PREPILIN-LIKE PROTEINS LEADER PEPTIDE-PROCESSING ENZYME"/>
    <property type="match status" value="1"/>
</dbReference>
<evidence type="ECO:0000313" key="5">
    <source>
        <dbReference type="Proteomes" id="UP000324233"/>
    </source>
</evidence>
<accession>A0A5B9W154</accession>
<evidence type="ECO:0000313" key="4">
    <source>
        <dbReference type="EMBL" id="QEH34306.1"/>
    </source>
</evidence>
<reference evidence="4 5" key="1">
    <citation type="submission" date="2019-08" db="EMBL/GenBank/DDBJ databases">
        <title>Deep-cultivation of Planctomycetes and their phenomic and genomic characterization uncovers novel biology.</title>
        <authorList>
            <person name="Wiegand S."/>
            <person name="Jogler M."/>
            <person name="Boedeker C."/>
            <person name="Pinto D."/>
            <person name="Vollmers J."/>
            <person name="Rivas-Marin E."/>
            <person name="Kohn T."/>
            <person name="Peeters S.H."/>
            <person name="Heuer A."/>
            <person name="Rast P."/>
            <person name="Oberbeckmann S."/>
            <person name="Bunk B."/>
            <person name="Jeske O."/>
            <person name="Meyerdierks A."/>
            <person name="Storesund J.E."/>
            <person name="Kallscheuer N."/>
            <person name="Luecker S."/>
            <person name="Lage O.M."/>
            <person name="Pohl T."/>
            <person name="Merkel B.J."/>
            <person name="Hornburger P."/>
            <person name="Mueller R.-W."/>
            <person name="Bruemmer F."/>
            <person name="Labrenz M."/>
            <person name="Spormann A.M."/>
            <person name="Op den Camp H."/>
            <person name="Overmann J."/>
            <person name="Amann R."/>
            <person name="Jetten M.S.M."/>
            <person name="Mascher T."/>
            <person name="Medema M.H."/>
            <person name="Devos D.P."/>
            <person name="Kaster A.-K."/>
            <person name="Ovreas L."/>
            <person name="Rohde M."/>
            <person name="Galperin M.Y."/>
            <person name="Jogler C."/>
        </authorList>
    </citation>
    <scope>NUCLEOTIDE SEQUENCE [LARGE SCALE GENOMIC DNA]</scope>
    <source>
        <strain evidence="4 5">OJF2</strain>
    </source>
</reference>
<evidence type="ECO:0000256" key="1">
    <source>
        <dbReference type="ARBA" id="ARBA00005801"/>
    </source>
</evidence>
<dbReference type="GO" id="GO:0004190">
    <property type="term" value="F:aspartic-type endopeptidase activity"/>
    <property type="evidence" value="ECO:0007669"/>
    <property type="project" value="InterPro"/>
</dbReference>
<evidence type="ECO:0000259" key="3">
    <source>
        <dbReference type="Pfam" id="PF01478"/>
    </source>
</evidence>
<feature type="transmembrane region" description="Helical" evidence="2">
    <location>
        <begin position="157"/>
        <end position="178"/>
    </location>
</feature>
<dbReference type="GO" id="GO:0005886">
    <property type="term" value="C:plasma membrane"/>
    <property type="evidence" value="ECO:0007669"/>
    <property type="project" value="TreeGrafter"/>
</dbReference>
<dbReference type="PANTHER" id="PTHR30487:SF0">
    <property type="entry name" value="PREPILIN LEADER PEPTIDASE_N-METHYLTRANSFERASE-RELATED"/>
    <property type="match status" value="1"/>
</dbReference>
<dbReference type="InterPro" id="IPR000045">
    <property type="entry name" value="Prepilin_IV_endopep_pep"/>
</dbReference>
<comment type="similarity">
    <text evidence="1">Belongs to the peptidase A24 family.</text>
</comment>
<dbReference type="InterPro" id="IPR050882">
    <property type="entry name" value="Prepilin_peptidase/N-MTase"/>
</dbReference>
<keyword evidence="5" id="KW-1185">Reference proteome</keyword>
<dbReference type="AlphaFoldDB" id="A0A5B9W154"/>
<dbReference type="KEGG" id="agv:OJF2_28420"/>
<protein>
    <submittedName>
        <fullName evidence="4">Type IV leader peptidase family protein</fullName>
    </submittedName>
</protein>
<sequence>MTVVPAVAWFVSAVLVVAAIIDGRQLRVPNWLTFPLLFAGLGFAAGTGGAWGLGWSLAGAVVGLLCLLPLNLIGGMGEGDVKLMMGMGAWVGAYHTLMAFAGTVLAGGVLGVAMIAASGEWIRHLAMMQVIGHEILAIRNPDVLSERAARRKPSMRLLPYGIPIALGSITYFACWGLLGSW</sequence>
<dbReference type="Gene3D" id="1.20.120.1220">
    <property type="match status" value="1"/>
</dbReference>
<proteinExistence type="inferred from homology"/>
<dbReference type="RefSeq" id="WP_148594245.1">
    <property type="nucleotide sequence ID" value="NZ_CP042997.1"/>
</dbReference>
<name>A0A5B9W154_9BACT</name>
<feature type="domain" description="Prepilin type IV endopeptidase peptidase" evidence="3">
    <location>
        <begin position="10"/>
        <end position="112"/>
    </location>
</feature>
<feature type="transmembrane region" description="Helical" evidence="2">
    <location>
        <begin position="28"/>
        <end position="46"/>
    </location>
</feature>
<keyword evidence="2" id="KW-1133">Transmembrane helix</keyword>
<feature type="transmembrane region" description="Helical" evidence="2">
    <location>
        <begin position="53"/>
        <end position="73"/>
    </location>
</feature>
<keyword evidence="2" id="KW-0812">Transmembrane</keyword>
<evidence type="ECO:0000256" key="2">
    <source>
        <dbReference type="SAM" id="Phobius"/>
    </source>
</evidence>
<dbReference type="Pfam" id="PF01478">
    <property type="entry name" value="Peptidase_A24"/>
    <property type="match status" value="1"/>
</dbReference>
<gene>
    <name evidence="4" type="ORF">OJF2_28420</name>
</gene>
<dbReference type="OrthoDB" id="5508079at2"/>
<dbReference type="Proteomes" id="UP000324233">
    <property type="component" value="Chromosome"/>
</dbReference>
<feature type="transmembrane region" description="Helical" evidence="2">
    <location>
        <begin position="93"/>
        <end position="117"/>
    </location>
</feature>
<keyword evidence="2" id="KW-0472">Membrane</keyword>
<organism evidence="4 5">
    <name type="scientific">Aquisphaera giovannonii</name>
    <dbReference type="NCBI Taxonomy" id="406548"/>
    <lineage>
        <taxon>Bacteria</taxon>
        <taxon>Pseudomonadati</taxon>
        <taxon>Planctomycetota</taxon>
        <taxon>Planctomycetia</taxon>
        <taxon>Isosphaerales</taxon>
        <taxon>Isosphaeraceae</taxon>
        <taxon>Aquisphaera</taxon>
    </lineage>
</organism>
<dbReference type="GO" id="GO:0006465">
    <property type="term" value="P:signal peptide processing"/>
    <property type="evidence" value="ECO:0007669"/>
    <property type="project" value="TreeGrafter"/>
</dbReference>